<evidence type="ECO:0000256" key="1">
    <source>
        <dbReference type="ARBA" id="ARBA00022729"/>
    </source>
</evidence>
<comment type="caution">
    <text evidence="5">The sequence shown here is derived from an EMBL/GenBank/DDBJ whole genome shotgun (WGS) entry which is preliminary data.</text>
</comment>
<evidence type="ECO:0000256" key="3">
    <source>
        <dbReference type="SAM" id="SignalP"/>
    </source>
</evidence>
<evidence type="ECO:0000313" key="5">
    <source>
        <dbReference type="EMBL" id="PVU91366.1"/>
    </source>
</evidence>
<feature type="domain" description="Yeast cell wall synthesis Kre9/Knh1-like N-terminal" evidence="4">
    <location>
        <begin position="25"/>
        <end position="116"/>
    </location>
</feature>
<gene>
    <name evidence="5" type="ORF">BB561_004433</name>
</gene>
<feature type="region of interest" description="Disordered" evidence="2">
    <location>
        <begin position="130"/>
        <end position="180"/>
    </location>
</feature>
<keyword evidence="1 3" id="KW-0732">Signal</keyword>
<name>A0A2T9YG93_9FUNG</name>
<organism evidence="5 6">
    <name type="scientific">Smittium simulii</name>
    <dbReference type="NCBI Taxonomy" id="133385"/>
    <lineage>
        <taxon>Eukaryota</taxon>
        <taxon>Fungi</taxon>
        <taxon>Fungi incertae sedis</taxon>
        <taxon>Zoopagomycota</taxon>
        <taxon>Kickxellomycotina</taxon>
        <taxon>Harpellomycetes</taxon>
        <taxon>Harpellales</taxon>
        <taxon>Legeriomycetaceae</taxon>
        <taxon>Smittium</taxon>
    </lineage>
</organism>
<feature type="compositionally biased region" description="Low complexity" evidence="2">
    <location>
        <begin position="147"/>
        <end position="160"/>
    </location>
</feature>
<evidence type="ECO:0000256" key="2">
    <source>
        <dbReference type="SAM" id="MobiDB-lite"/>
    </source>
</evidence>
<evidence type="ECO:0000259" key="4">
    <source>
        <dbReference type="Pfam" id="PF10342"/>
    </source>
</evidence>
<feature type="chain" id="PRO_5015507517" description="Yeast cell wall synthesis Kre9/Knh1-like N-terminal domain-containing protein" evidence="3">
    <location>
        <begin position="19"/>
        <end position="200"/>
    </location>
</feature>
<feature type="compositionally biased region" description="Basic and acidic residues" evidence="2">
    <location>
        <begin position="135"/>
        <end position="146"/>
    </location>
</feature>
<evidence type="ECO:0000313" key="6">
    <source>
        <dbReference type="Proteomes" id="UP000245383"/>
    </source>
</evidence>
<feature type="compositionally biased region" description="Basic and acidic residues" evidence="2">
    <location>
        <begin position="161"/>
        <end position="177"/>
    </location>
</feature>
<proteinExistence type="predicted"/>
<protein>
    <recommendedName>
        <fullName evidence="4">Yeast cell wall synthesis Kre9/Knh1-like N-terminal domain-containing protein</fullName>
    </recommendedName>
</protein>
<dbReference type="Pfam" id="PF10342">
    <property type="entry name" value="Kre9_KNH"/>
    <property type="match status" value="1"/>
</dbReference>
<dbReference type="InterPro" id="IPR018466">
    <property type="entry name" value="Kre9/Knh1-like_N"/>
</dbReference>
<dbReference type="STRING" id="133385.A0A2T9YG93"/>
<accession>A0A2T9YG93</accession>
<feature type="signal peptide" evidence="3">
    <location>
        <begin position="1"/>
        <end position="18"/>
    </location>
</feature>
<dbReference type="Proteomes" id="UP000245383">
    <property type="component" value="Unassembled WGS sequence"/>
</dbReference>
<reference evidence="5 6" key="1">
    <citation type="journal article" date="2018" name="MBio">
        <title>Comparative Genomics Reveals the Core Gene Toolbox for the Fungus-Insect Symbiosis.</title>
        <authorList>
            <person name="Wang Y."/>
            <person name="Stata M."/>
            <person name="Wang W."/>
            <person name="Stajich J.E."/>
            <person name="White M.M."/>
            <person name="Moncalvo J.M."/>
        </authorList>
    </citation>
    <scope>NUCLEOTIDE SEQUENCE [LARGE SCALE GENOMIC DNA]</scope>
    <source>
        <strain evidence="5 6">SWE-8-4</strain>
    </source>
</reference>
<sequence length="200" mass="22190">MKTIFAVIISTLAVAVRSALIISQPLQSSNWKPATTVPITWMNSDRSQSLSGKIIMDLMEGKDSANLNYVLTITESQDASQKMLKYFVPSDLPSSKHYTIRITSESGDQFYSSIFTGGSGEAYNGQLVQQTSPVDSKDSSDAKDDNSQSIKNSKNLNRKNNYNDEPSKTPKPDKTTESESVNPFGLFMEILGLLYRWNLL</sequence>
<dbReference type="OrthoDB" id="2260257at2759"/>
<dbReference type="AlphaFoldDB" id="A0A2T9YG93"/>
<dbReference type="EMBL" id="MBFR01000205">
    <property type="protein sequence ID" value="PVU91366.1"/>
    <property type="molecule type" value="Genomic_DNA"/>
</dbReference>
<keyword evidence="6" id="KW-1185">Reference proteome</keyword>